<dbReference type="Proteomes" id="UP000254573">
    <property type="component" value="Unassembled WGS sequence"/>
</dbReference>
<dbReference type="AlphaFoldDB" id="A0A378YV67"/>
<evidence type="ECO:0000313" key="2">
    <source>
        <dbReference type="EMBL" id="SUA80437.1"/>
    </source>
</evidence>
<organism evidence="2 3">
    <name type="scientific">Pandoraea pnomenusa</name>
    <dbReference type="NCBI Taxonomy" id="93220"/>
    <lineage>
        <taxon>Bacteria</taxon>
        <taxon>Pseudomonadati</taxon>
        <taxon>Pseudomonadota</taxon>
        <taxon>Betaproteobacteria</taxon>
        <taxon>Burkholderiales</taxon>
        <taxon>Burkholderiaceae</taxon>
        <taxon>Pandoraea</taxon>
    </lineage>
</organism>
<proteinExistence type="predicted"/>
<accession>A0A378YV67</accession>
<dbReference type="RefSeq" id="WP_115344463.1">
    <property type="nucleotide sequence ID" value="NZ_UGSG01000001.1"/>
</dbReference>
<name>A0A378YV67_9BURK</name>
<sequence>MTALPNFFNWRKAMMKSDLHPHSRLILHTIGCYMNVADEIAWPSIERLVEETGLSRSSVCKYLDAAVKAGWLEKWRRRQPGEQWAQNHYRLAVPDGVVRVHISEVAGLLQRPPHGRGSSQAIDSKGRSNGVGPCHGHDSEQGPSDGLDDLSAGVPGGISGGIRSVARTLILH</sequence>
<dbReference type="Gene3D" id="1.10.10.10">
    <property type="entry name" value="Winged helix-like DNA-binding domain superfamily/Winged helix DNA-binding domain"/>
    <property type="match status" value="1"/>
</dbReference>
<dbReference type="Pfam" id="PF13730">
    <property type="entry name" value="HTH_36"/>
    <property type="match status" value="1"/>
</dbReference>
<gene>
    <name evidence="2" type="ORF">NCTC13160_03743</name>
</gene>
<dbReference type="InterPro" id="IPR036388">
    <property type="entry name" value="WH-like_DNA-bd_sf"/>
</dbReference>
<feature type="region of interest" description="Disordered" evidence="1">
    <location>
        <begin position="109"/>
        <end position="153"/>
    </location>
</feature>
<evidence type="ECO:0008006" key="4">
    <source>
        <dbReference type="Google" id="ProtNLM"/>
    </source>
</evidence>
<dbReference type="EMBL" id="UGSG01000001">
    <property type="protein sequence ID" value="SUA80437.1"/>
    <property type="molecule type" value="Genomic_DNA"/>
</dbReference>
<protein>
    <recommendedName>
        <fullName evidence="4">Helix-turn-helix domain-containing protein</fullName>
    </recommendedName>
</protein>
<evidence type="ECO:0000313" key="3">
    <source>
        <dbReference type="Proteomes" id="UP000254573"/>
    </source>
</evidence>
<reference evidence="2 3" key="1">
    <citation type="submission" date="2018-06" db="EMBL/GenBank/DDBJ databases">
        <authorList>
            <consortium name="Pathogen Informatics"/>
            <person name="Doyle S."/>
        </authorList>
    </citation>
    <scope>NUCLEOTIDE SEQUENCE [LARGE SCALE GENOMIC DNA]</scope>
    <source>
        <strain evidence="2 3">NCTC13160</strain>
    </source>
</reference>
<dbReference type="OrthoDB" id="9081751at2"/>
<evidence type="ECO:0000256" key="1">
    <source>
        <dbReference type="SAM" id="MobiDB-lite"/>
    </source>
</evidence>